<feature type="transmembrane region" description="Helical" evidence="4">
    <location>
        <begin position="86"/>
        <end position="109"/>
    </location>
</feature>
<accession>A0A1T4VXD5</accession>
<dbReference type="InterPro" id="IPR036938">
    <property type="entry name" value="PAP2/HPO_sf"/>
</dbReference>
<dbReference type="PANTHER" id="PTHR14969">
    <property type="entry name" value="SPHINGOSINE-1-PHOSPHATE PHOSPHOHYDROLASE"/>
    <property type="match status" value="1"/>
</dbReference>
<evidence type="ECO:0000256" key="3">
    <source>
        <dbReference type="ARBA" id="ARBA00047594"/>
    </source>
</evidence>
<dbReference type="Proteomes" id="UP000190460">
    <property type="component" value="Unassembled WGS sequence"/>
</dbReference>
<evidence type="ECO:0000313" key="7">
    <source>
        <dbReference type="Proteomes" id="UP000190460"/>
    </source>
</evidence>
<dbReference type="PANTHER" id="PTHR14969:SF13">
    <property type="entry name" value="AT30094P"/>
    <property type="match status" value="1"/>
</dbReference>
<dbReference type="EMBL" id="FUYB01000002">
    <property type="protein sequence ID" value="SKA69468.1"/>
    <property type="molecule type" value="Genomic_DNA"/>
</dbReference>
<dbReference type="SMART" id="SM00014">
    <property type="entry name" value="acidPPc"/>
    <property type="match status" value="1"/>
</dbReference>
<dbReference type="Gene3D" id="1.20.144.10">
    <property type="entry name" value="Phosphatidic acid phosphatase type 2/haloperoxidase"/>
    <property type="match status" value="1"/>
</dbReference>
<keyword evidence="4" id="KW-0812">Transmembrane</keyword>
<dbReference type="OrthoDB" id="9805301at2"/>
<dbReference type="GO" id="GO:0050380">
    <property type="term" value="F:undecaprenyl-diphosphatase activity"/>
    <property type="evidence" value="ECO:0007669"/>
    <property type="project" value="UniProtKB-EC"/>
</dbReference>
<keyword evidence="7" id="KW-1185">Reference proteome</keyword>
<evidence type="ECO:0000259" key="5">
    <source>
        <dbReference type="SMART" id="SM00014"/>
    </source>
</evidence>
<gene>
    <name evidence="6" type="ORF">SAMN02745130_00476</name>
</gene>
<comment type="catalytic activity">
    <reaction evidence="3">
        <text>di-trans,octa-cis-undecaprenyl diphosphate + H2O = di-trans,octa-cis-undecaprenyl phosphate + phosphate + H(+)</text>
        <dbReference type="Rhea" id="RHEA:28094"/>
        <dbReference type="ChEBI" id="CHEBI:15377"/>
        <dbReference type="ChEBI" id="CHEBI:15378"/>
        <dbReference type="ChEBI" id="CHEBI:43474"/>
        <dbReference type="ChEBI" id="CHEBI:58405"/>
        <dbReference type="ChEBI" id="CHEBI:60392"/>
        <dbReference type="EC" id="3.6.1.27"/>
    </reaction>
</comment>
<feature type="transmembrane region" description="Helical" evidence="4">
    <location>
        <begin position="155"/>
        <end position="180"/>
    </location>
</feature>
<sequence length="248" mass="27453">MKSRSTHTFLIICLVLALSGVFWFIIRMSLSGYTAFDTGLSEFIRSLRNPVTDRSMLAATLLGNWLVVTLTVTTLCLVLMYQRRWVLVAAILTMMAGAGVFVSGIKLLVAAVRPEADLYQKGASVFSFPSGHTTFSSLLGVLLIWFAVRGLNQPWLRLVSVLVLIFMIVMVALSRIYLGAHWPTDIVTGFLFSMSLALIFALIFENYPSEPAADLSVLQASVLTYLLMGVVYLTYKWPSAIVMYTPST</sequence>
<feature type="transmembrane region" description="Helical" evidence="4">
    <location>
        <begin position="186"/>
        <end position="204"/>
    </location>
</feature>
<name>A0A1T4VXD5_9GAMM</name>
<evidence type="ECO:0000256" key="4">
    <source>
        <dbReference type="SAM" id="Phobius"/>
    </source>
</evidence>
<dbReference type="InterPro" id="IPR000326">
    <property type="entry name" value="PAP2/HPO"/>
</dbReference>
<feature type="transmembrane region" description="Helical" evidence="4">
    <location>
        <begin position="7"/>
        <end position="26"/>
    </location>
</feature>
<evidence type="ECO:0000256" key="2">
    <source>
        <dbReference type="ARBA" id="ARBA00032707"/>
    </source>
</evidence>
<dbReference type="AlphaFoldDB" id="A0A1T4VXD5"/>
<dbReference type="Pfam" id="PF01569">
    <property type="entry name" value="PAP2"/>
    <property type="match status" value="1"/>
</dbReference>
<keyword evidence="4" id="KW-0472">Membrane</keyword>
<dbReference type="EC" id="3.6.1.27" evidence="1"/>
<feature type="domain" description="Phosphatidic acid phosphatase type 2/haloperoxidase" evidence="5">
    <location>
        <begin position="86"/>
        <end position="201"/>
    </location>
</feature>
<keyword evidence="4" id="KW-1133">Transmembrane helix</keyword>
<dbReference type="SUPFAM" id="SSF48317">
    <property type="entry name" value="Acid phosphatase/Vanadium-dependent haloperoxidase"/>
    <property type="match status" value="1"/>
</dbReference>
<reference evidence="7" key="1">
    <citation type="submission" date="2017-02" db="EMBL/GenBank/DDBJ databases">
        <authorList>
            <person name="Varghese N."/>
            <person name="Submissions S."/>
        </authorList>
    </citation>
    <scope>NUCLEOTIDE SEQUENCE [LARGE SCALE GENOMIC DNA]</scope>
    <source>
        <strain evidence="7">ATCC 49788</strain>
    </source>
</reference>
<evidence type="ECO:0000313" key="6">
    <source>
        <dbReference type="EMBL" id="SKA69468.1"/>
    </source>
</evidence>
<evidence type="ECO:0000256" key="1">
    <source>
        <dbReference type="ARBA" id="ARBA00012374"/>
    </source>
</evidence>
<feature type="transmembrane region" description="Helical" evidence="4">
    <location>
        <begin position="129"/>
        <end position="148"/>
    </location>
</feature>
<protein>
    <recommendedName>
        <fullName evidence="1">undecaprenyl-diphosphate phosphatase</fullName>
        <ecNumber evidence="1">3.6.1.27</ecNumber>
    </recommendedName>
    <alternativeName>
        <fullName evidence="2">Undecaprenyl pyrophosphate phosphatase</fullName>
    </alternativeName>
</protein>
<proteinExistence type="predicted"/>
<feature type="transmembrane region" description="Helical" evidence="4">
    <location>
        <begin position="56"/>
        <end position="79"/>
    </location>
</feature>
<organism evidence="6 7">
    <name type="scientific">Thiothrix eikelboomii</name>
    <dbReference type="NCBI Taxonomy" id="92487"/>
    <lineage>
        <taxon>Bacteria</taxon>
        <taxon>Pseudomonadati</taxon>
        <taxon>Pseudomonadota</taxon>
        <taxon>Gammaproteobacteria</taxon>
        <taxon>Thiotrichales</taxon>
        <taxon>Thiotrichaceae</taxon>
        <taxon>Thiothrix</taxon>
    </lineage>
</organism>
<dbReference type="STRING" id="92487.SAMN02745130_00476"/>
<dbReference type="RefSeq" id="WP_078920979.1">
    <property type="nucleotide sequence ID" value="NZ_FUYB01000002.1"/>
</dbReference>
<dbReference type="CDD" id="cd03392">
    <property type="entry name" value="PAP2_like_2"/>
    <property type="match status" value="1"/>
</dbReference>
<feature type="transmembrane region" description="Helical" evidence="4">
    <location>
        <begin position="216"/>
        <end position="235"/>
    </location>
</feature>